<dbReference type="InterPro" id="IPR011933">
    <property type="entry name" value="Double_TM_dom"/>
</dbReference>
<evidence type="ECO:0000259" key="2">
    <source>
        <dbReference type="Pfam" id="PF07584"/>
    </source>
</evidence>
<comment type="caution">
    <text evidence="3">The sequence shown here is derived from an EMBL/GenBank/DDBJ whole genome shotgun (WGS) entry which is preliminary data.</text>
</comment>
<evidence type="ECO:0000313" key="3">
    <source>
        <dbReference type="EMBL" id="THV57941.1"/>
    </source>
</evidence>
<dbReference type="InterPro" id="IPR036465">
    <property type="entry name" value="vWFA_dom_sf"/>
</dbReference>
<name>A0A4S8RK01_9FLAO</name>
<organism evidence="3 4">
    <name type="scientific">Flagellimonas alvinocaridis</name>
    <dbReference type="NCBI Taxonomy" id="2530200"/>
    <lineage>
        <taxon>Bacteria</taxon>
        <taxon>Pseudomonadati</taxon>
        <taxon>Bacteroidota</taxon>
        <taxon>Flavobacteriia</taxon>
        <taxon>Flavobacteriales</taxon>
        <taxon>Flavobacteriaceae</taxon>
        <taxon>Flagellimonas</taxon>
    </lineage>
</organism>
<feature type="transmembrane region" description="Helical" evidence="1">
    <location>
        <begin position="18"/>
        <end position="36"/>
    </location>
</feature>
<dbReference type="EMBL" id="SNTZ01000010">
    <property type="protein sequence ID" value="THV57941.1"/>
    <property type="molecule type" value="Genomic_DNA"/>
</dbReference>
<dbReference type="OrthoDB" id="9810200at2"/>
<reference evidence="3 4" key="1">
    <citation type="submission" date="2019-03" db="EMBL/GenBank/DDBJ databases">
        <title>Muricauda SCR12 sp.nov, a marine bacterium isolated from Pacific Ocean:the Okinawa trough.</title>
        <authorList>
            <person name="Liu L."/>
        </authorList>
    </citation>
    <scope>NUCLEOTIDE SEQUENCE [LARGE SCALE GENOMIC DNA]</scope>
    <source>
        <strain evidence="3 4">SCR12</strain>
    </source>
</reference>
<sequence>MPIFVQSTLGMQFKHPEILWALFLLIIPVLIHLFQLRRFKKTPFTNVAMLQKVVAESRKSNTLKKWLLLATRLLLLASLIIAFAQPFSSAATALQEKEMVIYLDNSFSMQAKNNGVSLLEKSVQDLIRNINGEAVFSLFTNEHSFRDVDLKDVQNQLLSLSYSHKQLNLDDILLKANTLFSKSSGTVKNLLIISDFQQRMASNGATSDSTINSYYVPVRSPNLSNVSIDSIYLDDDFSVQSSLTVLLSGGVQDDALPISLYNGSSLIAKSAAKFSATGVSEVIFSIPNTDEINGRLVIADNGLGYDNQFYFNIDRKEKVKVLAISSSNSDYLKRLYTEDDFDFRKVPLDQLDYSSIDEQNTVILDNLRSVPNSLQQILLSFKNSGGTIVVIPSEESELASYNDFLSGFSNTSLIAGVPNRADITSISFDHPLYKNVFERRVTNFQYPKVEKYYRLQSNLPQILSFGNNEPFLVGINGFYCFTSSLETENSNFTSSPLIVPTFYNMAMRSLQQSRIQHTLGQEELVDIPTQMGHDDILRISKDNQEFIPLQQNLPNKVRLTFDENPTEDGIYTIKQKEEELRNISFNYPRTESRLVYLDTENLPNTNTQDSIAALFTYLDAESNIAAYWKWFVILALLFALIEVIIQKFIP</sequence>
<keyword evidence="1" id="KW-1133">Transmembrane helix</keyword>
<dbReference type="Pfam" id="PF07584">
    <property type="entry name" value="BatA"/>
    <property type="match status" value="1"/>
</dbReference>
<keyword evidence="1" id="KW-0472">Membrane</keyword>
<dbReference type="PANTHER" id="PTHR37464">
    <property type="entry name" value="BLL2463 PROTEIN"/>
    <property type="match status" value="1"/>
</dbReference>
<feature type="transmembrane region" description="Helical" evidence="1">
    <location>
        <begin position="66"/>
        <end position="87"/>
    </location>
</feature>
<dbReference type="SUPFAM" id="SSF53300">
    <property type="entry name" value="vWA-like"/>
    <property type="match status" value="1"/>
</dbReference>
<keyword evidence="1" id="KW-0812">Transmembrane</keyword>
<dbReference type="Proteomes" id="UP000310406">
    <property type="component" value="Unassembled WGS sequence"/>
</dbReference>
<feature type="transmembrane region" description="Helical" evidence="1">
    <location>
        <begin position="627"/>
        <end position="645"/>
    </location>
</feature>
<gene>
    <name evidence="3" type="ORF">EZV76_13705</name>
</gene>
<dbReference type="AlphaFoldDB" id="A0A4S8RK01"/>
<feature type="domain" description="Aerotolerance regulator N-terminal" evidence="2">
    <location>
        <begin position="11"/>
        <end position="86"/>
    </location>
</feature>
<accession>A0A4S8RK01</accession>
<keyword evidence="4" id="KW-1185">Reference proteome</keyword>
<evidence type="ECO:0000256" key="1">
    <source>
        <dbReference type="SAM" id="Phobius"/>
    </source>
</evidence>
<evidence type="ECO:0000313" key="4">
    <source>
        <dbReference type="Proteomes" id="UP000310406"/>
    </source>
</evidence>
<dbReference type="NCBIfam" id="TIGR02226">
    <property type="entry name" value="two_anch"/>
    <property type="match status" value="1"/>
</dbReference>
<protein>
    <recommendedName>
        <fullName evidence="2">Aerotolerance regulator N-terminal domain-containing protein</fullName>
    </recommendedName>
</protein>
<dbReference type="InterPro" id="IPR024163">
    <property type="entry name" value="Aerotolerance_reg_N"/>
</dbReference>
<dbReference type="PANTHER" id="PTHR37464:SF1">
    <property type="entry name" value="BLL2463 PROTEIN"/>
    <property type="match status" value="1"/>
</dbReference>
<proteinExistence type="predicted"/>